<keyword evidence="4" id="KW-1185">Reference proteome</keyword>
<protein>
    <recommendedName>
        <fullName evidence="2">MRN complex-interacting protein N-terminal domain-containing protein</fullName>
    </recommendedName>
</protein>
<dbReference type="STRING" id="56723.ENSLBEP00000032628"/>
<reference evidence="3" key="1">
    <citation type="submission" date="2025-08" db="UniProtKB">
        <authorList>
            <consortium name="Ensembl"/>
        </authorList>
    </citation>
    <scope>IDENTIFICATION</scope>
</reference>
<feature type="compositionally biased region" description="Low complexity" evidence="1">
    <location>
        <begin position="53"/>
        <end position="68"/>
    </location>
</feature>
<dbReference type="AlphaFoldDB" id="A0A3Q3GQ74"/>
<dbReference type="Ensembl" id="ENSLBET00000034087.1">
    <property type="protein sequence ID" value="ENSLBEP00000032628.1"/>
    <property type="gene ID" value="ENSLBEG00000024574.1"/>
</dbReference>
<evidence type="ECO:0000313" key="3">
    <source>
        <dbReference type="Ensembl" id="ENSLBEP00000032628.1"/>
    </source>
</evidence>
<dbReference type="PANTHER" id="PTHR15863:SF2">
    <property type="entry name" value="MRN COMPLEX-INTERACTING PROTEIN"/>
    <property type="match status" value="1"/>
</dbReference>
<proteinExistence type="predicted"/>
<dbReference type="GO" id="GO:0007095">
    <property type="term" value="P:mitotic G2 DNA damage checkpoint signaling"/>
    <property type="evidence" value="ECO:0007669"/>
    <property type="project" value="TreeGrafter"/>
</dbReference>
<evidence type="ECO:0000259" key="2">
    <source>
        <dbReference type="Pfam" id="PF15749"/>
    </source>
</evidence>
<name>A0A3Q3GQ74_9LABR</name>
<feature type="domain" description="MRN complex-interacting protein N-terminal" evidence="2">
    <location>
        <begin position="4"/>
        <end position="71"/>
    </location>
</feature>
<dbReference type="GO" id="GO:0005634">
    <property type="term" value="C:nucleus"/>
    <property type="evidence" value="ECO:0007669"/>
    <property type="project" value="TreeGrafter"/>
</dbReference>
<reference evidence="3" key="2">
    <citation type="submission" date="2025-09" db="UniProtKB">
        <authorList>
            <consortium name="Ensembl"/>
        </authorList>
    </citation>
    <scope>IDENTIFICATION</scope>
</reference>
<dbReference type="GeneTree" id="ENSGT00940000177214"/>
<dbReference type="Proteomes" id="UP000261660">
    <property type="component" value="Unplaced"/>
</dbReference>
<dbReference type="GO" id="GO:0003682">
    <property type="term" value="F:chromatin binding"/>
    <property type="evidence" value="ECO:0007669"/>
    <property type="project" value="TreeGrafter"/>
</dbReference>
<dbReference type="InterPro" id="IPR032739">
    <property type="entry name" value="MRNIP"/>
</dbReference>
<dbReference type="InParanoid" id="A0A3Q3GQ74"/>
<sequence>MLVNKWSCKLCGKKQTLLKEFGRGSGADCRRHVQKLNAMRGAVIEEQEHNTWSQAQGSQAQGSQAQGSQAQVSRWIKYLDAPEEAEPEEEDEEKFLLDMKQLHANRMTDGYDESTYVVRGHAHLPVSKQCLIKHTCRQTCRDSFTDLKLLTI</sequence>
<evidence type="ECO:0000256" key="1">
    <source>
        <dbReference type="SAM" id="MobiDB-lite"/>
    </source>
</evidence>
<dbReference type="PANTHER" id="PTHR15863">
    <property type="entry name" value="MRN COMPLEX-INTERACTING PROTEIN"/>
    <property type="match status" value="1"/>
</dbReference>
<accession>A0A3Q3GQ74</accession>
<evidence type="ECO:0000313" key="4">
    <source>
        <dbReference type="Proteomes" id="UP000261660"/>
    </source>
</evidence>
<organism evidence="3 4">
    <name type="scientific">Labrus bergylta</name>
    <name type="common">ballan wrasse</name>
    <dbReference type="NCBI Taxonomy" id="56723"/>
    <lineage>
        <taxon>Eukaryota</taxon>
        <taxon>Metazoa</taxon>
        <taxon>Chordata</taxon>
        <taxon>Craniata</taxon>
        <taxon>Vertebrata</taxon>
        <taxon>Euteleostomi</taxon>
        <taxon>Actinopterygii</taxon>
        <taxon>Neopterygii</taxon>
        <taxon>Teleostei</taxon>
        <taxon>Neoteleostei</taxon>
        <taxon>Acanthomorphata</taxon>
        <taxon>Eupercaria</taxon>
        <taxon>Labriformes</taxon>
        <taxon>Labridae</taxon>
        <taxon>Labrus</taxon>
    </lineage>
</organism>
<feature type="region of interest" description="Disordered" evidence="1">
    <location>
        <begin position="48"/>
        <end position="68"/>
    </location>
</feature>
<dbReference type="Pfam" id="PF15749">
    <property type="entry name" value="MRNIP"/>
    <property type="match status" value="1"/>
</dbReference>
<dbReference type="InterPro" id="IPR049472">
    <property type="entry name" value="MRNIP_N"/>
</dbReference>